<dbReference type="Proteomes" id="UP000595894">
    <property type="component" value="Chromosome"/>
</dbReference>
<evidence type="ECO:0000256" key="9">
    <source>
        <dbReference type="RuleBase" id="RU365093"/>
    </source>
</evidence>
<dbReference type="AlphaFoldDB" id="A0A974NW96"/>
<evidence type="ECO:0000256" key="2">
    <source>
        <dbReference type="ARBA" id="ARBA00009477"/>
    </source>
</evidence>
<evidence type="ECO:0000256" key="5">
    <source>
        <dbReference type="ARBA" id="ARBA00022519"/>
    </source>
</evidence>
<dbReference type="RefSeq" id="WP_202095006.1">
    <property type="nucleotide sequence ID" value="NZ_CP061035.1"/>
</dbReference>
<dbReference type="PANTHER" id="PTHR30386">
    <property type="entry name" value="MEMBRANE FUSION SUBUNIT OF EMRAB-TOLC MULTIDRUG EFFLUX PUMP"/>
    <property type="match status" value="1"/>
</dbReference>
<reference evidence="13" key="1">
    <citation type="submission" date="2020-09" db="EMBL/GenBank/DDBJ databases">
        <title>Sphingomonas sp., a new species isolated from pork steak.</title>
        <authorList>
            <person name="Heidler von Heilborn D."/>
        </authorList>
    </citation>
    <scope>NUCLEOTIDE SEQUENCE [LARGE SCALE GENOMIC DNA]</scope>
</reference>
<dbReference type="Gene3D" id="2.40.50.100">
    <property type="match status" value="1"/>
</dbReference>
<protein>
    <recommendedName>
        <fullName evidence="9">Membrane fusion protein (MFP) family protein</fullName>
    </recommendedName>
</protein>
<evidence type="ECO:0000256" key="3">
    <source>
        <dbReference type="ARBA" id="ARBA00022448"/>
    </source>
</evidence>
<proteinExistence type="inferred from homology"/>
<keyword evidence="13" id="KW-1185">Reference proteome</keyword>
<dbReference type="KEGG" id="sari:H5J25_04890"/>
<dbReference type="PRINTS" id="PR01490">
    <property type="entry name" value="RTXTOXIND"/>
</dbReference>
<comment type="similarity">
    <text evidence="2 9">Belongs to the membrane fusion protein (MFP) (TC 8.A.1) family.</text>
</comment>
<evidence type="ECO:0000256" key="6">
    <source>
        <dbReference type="ARBA" id="ARBA00022692"/>
    </source>
</evidence>
<keyword evidence="4 9" id="KW-1003">Cell membrane</keyword>
<dbReference type="GO" id="GO:0015031">
    <property type="term" value="P:protein transport"/>
    <property type="evidence" value="ECO:0007669"/>
    <property type="project" value="InterPro"/>
</dbReference>
<evidence type="ECO:0000259" key="11">
    <source>
        <dbReference type="Pfam" id="PF26002"/>
    </source>
</evidence>
<comment type="subcellular location">
    <subcellularLocation>
        <location evidence="1 9">Cell inner membrane</location>
        <topology evidence="1 9">Single-pass membrane protein</topology>
    </subcellularLocation>
</comment>
<accession>A0A974NW96</accession>
<dbReference type="InterPro" id="IPR058781">
    <property type="entry name" value="HH_AprE-like"/>
</dbReference>
<evidence type="ECO:0000313" key="12">
    <source>
        <dbReference type="EMBL" id="QQV78076.1"/>
    </source>
</evidence>
<dbReference type="GO" id="GO:0005886">
    <property type="term" value="C:plasma membrane"/>
    <property type="evidence" value="ECO:0007669"/>
    <property type="project" value="UniProtKB-SubCell"/>
</dbReference>
<keyword evidence="6" id="KW-0812">Transmembrane</keyword>
<dbReference type="InterPro" id="IPR058982">
    <property type="entry name" value="Beta-barrel_AprE"/>
</dbReference>
<evidence type="ECO:0000256" key="1">
    <source>
        <dbReference type="ARBA" id="ARBA00004377"/>
    </source>
</evidence>
<keyword evidence="7" id="KW-1133">Transmembrane helix</keyword>
<dbReference type="EMBL" id="CP061035">
    <property type="protein sequence ID" value="QQV78076.1"/>
    <property type="molecule type" value="Genomic_DNA"/>
</dbReference>
<evidence type="ECO:0000256" key="7">
    <source>
        <dbReference type="ARBA" id="ARBA00022989"/>
    </source>
</evidence>
<dbReference type="NCBIfam" id="TIGR01843">
    <property type="entry name" value="type_I_hlyD"/>
    <property type="match status" value="1"/>
</dbReference>
<evidence type="ECO:0000256" key="4">
    <source>
        <dbReference type="ARBA" id="ARBA00022475"/>
    </source>
</evidence>
<evidence type="ECO:0000256" key="8">
    <source>
        <dbReference type="ARBA" id="ARBA00023136"/>
    </source>
</evidence>
<organism evidence="12 13">
    <name type="scientific">Sphingomonas aliaeris</name>
    <dbReference type="NCBI Taxonomy" id="2759526"/>
    <lineage>
        <taxon>Bacteria</taxon>
        <taxon>Pseudomonadati</taxon>
        <taxon>Pseudomonadota</taxon>
        <taxon>Alphaproteobacteria</taxon>
        <taxon>Sphingomonadales</taxon>
        <taxon>Sphingomonadaceae</taxon>
        <taxon>Sphingomonas</taxon>
    </lineage>
</organism>
<dbReference type="InterPro" id="IPR010129">
    <property type="entry name" value="T1SS_HlyD"/>
</dbReference>
<keyword evidence="3 9" id="KW-0813">Transport</keyword>
<name>A0A974NW96_9SPHN</name>
<gene>
    <name evidence="12" type="ORF">H5J25_04890</name>
</gene>
<evidence type="ECO:0000313" key="13">
    <source>
        <dbReference type="Proteomes" id="UP000595894"/>
    </source>
</evidence>
<dbReference type="PANTHER" id="PTHR30386:SF27">
    <property type="entry name" value="MEMBRANE FUSION PROTEIN (MFP) FAMILY PROTEIN"/>
    <property type="match status" value="1"/>
</dbReference>
<dbReference type="Gene3D" id="2.40.30.170">
    <property type="match status" value="1"/>
</dbReference>
<dbReference type="Pfam" id="PF26002">
    <property type="entry name" value="Beta-barrel_AprE"/>
    <property type="match status" value="1"/>
</dbReference>
<sequence length="464" mass="49282">MNALTTNWAVIRATLAEEKKRDLGRLRVEETGFLPAALEVIERPVSPTARVTAKVLMGGVALLGLWLTFGRTDIVASAPGRIVPTGAVQLVQPAEAGVVRRILVHDGDHVTKGQVLVLLDPTVSSAEATQARKAYEAAAFAVARTRAVIDGLDGKGFVFTPPAGADAATVAAQRALAQARLADVQASISAQVASGQIAQSDIATARVEVAKLTETLPLLDEQIAANEQLLAKGFVSKLKVIEMRRQRLAQARDRESALQSIRRASAQSAGAASTLTKARTEVRAALFDELVKANADMQLRQEELAKTQTRANFQELRAPVSGTIGQLSVHTEGGVVEAAKPIMTVVPADGKLVAEVKLLNRDAGFVSVGQKVDVKLEAFPFARYGSIPGKVIAISPDAVDDEKLGPVYVVRVALDRTRIDRGDRSVPVTPGMSTVADIVTGDRSFLSYLTSPIDEAKGSALRER</sequence>
<keyword evidence="5 9" id="KW-0997">Cell inner membrane</keyword>
<dbReference type="InterPro" id="IPR050739">
    <property type="entry name" value="MFP"/>
</dbReference>
<keyword evidence="8" id="KW-0472">Membrane</keyword>
<evidence type="ECO:0000259" key="10">
    <source>
        <dbReference type="Pfam" id="PF25994"/>
    </source>
</evidence>
<dbReference type="SUPFAM" id="SSF111369">
    <property type="entry name" value="HlyD-like secretion proteins"/>
    <property type="match status" value="1"/>
</dbReference>
<dbReference type="Pfam" id="PF25994">
    <property type="entry name" value="HH_AprE"/>
    <property type="match status" value="1"/>
</dbReference>
<feature type="domain" description="AprE-like beta-barrel" evidence="11">
    <location>
        <begin position="352"/>
        <end position="441"/>
    </location>
</feature>
<feature type="domain" description="AprE-like long alpha-helical hairpin" evidence="10">
    <location>
        <begin position="125"/>
        <end position="308"/>
    </location>
</feature>